<dbReference type="EMBL" id="MG720308">
    <property type="protein sequence ID" value="AUR80949.1"/>
    <property type="molecule type" value="Genomic_DNA"/>
</dbReference>
<evidence type="ECO:0000313" key="2">
    <source>
        <dbReference type="Proteomes" id="UP000240536"/>
    </source>
</evidence>
<keyword evidence="2" id="KW-1185">Reference proteome</keyword>
<dbReference type="Proteomes" id="UP000240536">
    <property type="component" value="Segment"/>
</dbReference>
<name>A0A2I7QHT6_9CAUD</name>
<evidence type="ECO:0000313" key="1">
    <source>
        <dbReference type="EMBL" id="AUR80949.1"/>
    </source>
</evidence>
<gene>
    <name evidence="1" type="ORF">Aphrodite1_0084</name>
</gene>
<accession>A0A2I7QHT6</accession>
<protein>
    <submittedName>
        <fullName evidence="1">Uncharacterized protein</fullName>
    </submittedName>
</protein>
<dbReference type="OrthoDB" id="6044at10239"/>
<proteinExistence type="predicted"/>
<organism evidence="1 2">
    <name type="scientific">Vibrio phage Aphrodite1</name>
    <dbReference type="NCBI Taxonomy" id="2070057"/>
    <lineage>
        <taxon>Viruses</taxon>
        <taxon>Duplodnaviria</taxon>
        <taxon>Heunggongvirae</taxon>
        <taxon>Uroviricota</taxon>
        <taxon>Caudoviricetes</taxon>
        <taxon>Chimalliviridae</taxon>
        <taxon>Gorgonvirinae</taxon>
        <taxon>Aphroditevirus</taxon>
        <taxon>Aphroditevirus aphrodite1</taxon>
    </lineage>
</organism>
<reference evidence="2" key="1">
    <citation type="submission" date="2017-12" db="EMBL/GenBank/DDBJ databases">
        <title>Phage resistance in Vibrio sp. unravels a complex metabolic adaptation strategy.</title>
        <authorList>
            <person name="Skliros D."/>
            <person name="Kalatzis P.G."/>
            <person name="Katharios P."/>
            <person name="Flemetakis E."/>
        </authorList>
    </citation>
    <scope>NUCLEOTIDE SEQUENCE [LARGE SCALE GENOMIC DNA]</scope>
</reference>
<sequence length="479" mass="54357">MSDNNEYYTRKNAMLGVFEENQHEILKSLIATIHKPCPEGQGEVRLTAPFDVRPLIKDRDPENIYCLIDGRPTTPEVLKEMGMPGDLLRVDLKEDSVKVELIKCFGRCIYAIVGDPTGLIENLKSQLKPKEIHFYQGNYETDLTTISEQIEIEDSFMVEVFGGRINISLLGGDKGPKLRPHMQSDLFACLKSAWIETIKDVDEDKPDFRIRRTNLYRDGEVKGESQFLSRQVIHQPHIEFSTRIVEGFMNEVRTDQLRELAENLECYVGSTKCDLEEFLHIMDPNDVLLLQIFSDKVRLVINQAVGVFQHQIKEDTEVAKLAVIKRANSMLINSTFGAYGTPYTLSTPKPYLGPKSVSHTTFISYLEHGDALVSHSLGVSSAISCERADKEDYSESKLFVNCEIHSPKPDGQGATLLENEFVKEIIDALIEQDVIQPNWESRATLASPMTFNKPTIKGVKLKQSRKELSPLMKRMMKRL</sequence>